<keyword evidence="17 18" id="KW-0275">Fatty acid biosynthesis</keyword>
<evidence type="ECO:0000256" key="20">
    <source>
        <dbReference type="PIRSR" id="PIRSR005149-50"/>
    </source>
</evidence>
<comment type="subcellular location">
    <subcellularLocation>
        <location evidence="1">Endoplasmic reticulum membrane</location>
        <topology evidence="1">Multi-pass membrane protein</topology>
    </subcellularLocation>
</comment>
<dbReference type="InterPro" id="IPR036400">
    <property type="entry name" value="Cyt_B5-like_heme/steroid_sf"/>
</dbReference>
<dbReference type="AlphaFoldDB" id="A0A152A4N8"/>
<dbReference type="EC" id="1.-.-.-" evidence="18"/>
<keyword evidence="14 18" id="KW-0408">Iron</keyword>
<feature type="transmembrane region" description="Helical" evidence="21">
    <location>
        <begin position="171"/>
        <end position="192"/>
    </location>
</feature>
<evidence type="ECO:0000256" key="18">
    <source>
        <dbReference type="PIRNR" id="PIRNR005149"/>
    </source>
</evidence>
<dbReference type="GO" id="GO:0020037">
    <property type="term" value="F:heme binding"/>
    <property type="evidence" value="ECO:0007669"/>
    <property type="project" value="InterPro"/>
</dbReference>
<feature type="binding site" evidence="19">
    <location>
        <position position="225"/>
    </location>
    <ligand>
        <name>Zn(2+)</name>
        <dbReference type="ChEBI" id="CHEBI:29105"/>
        <label>1</label>
    </ligand>
</feature>
<dbReference type="EMBL" id="LODT01000011">
    <property type="protein sequence ID" value="KYR01184.1"/>
    <property type="molecule type" value="Genomic_DNA"/>
</dbReference>
<dbReference type="InParanoid" id="A0A152A4N8"/>
<dbReference type="PROSITE" id="PS50255">
    <property type="entry name" value="CYTOCHROME_B5_2"/>
    <property type="match status" value="1"/>
</dbReference>
<dbReference type="GO" id="GO:0006633">
    <property type="term" value="P:fatty acid biosynthetic process"/>
    <property type="evidence" value="ECO:0007669"/>
    <property type="project" value="UniProtKB-KW"/>
</dbReference>
<keyword evidence="15 18" id="KW-0443">Lipid metabolism</keyword>
<accession>A0A152A4N8</accession>
<evidence type="ECO:0000256" key="7">
    <source>
        <dbReference type="ARBA" id="ARBA00022692"/>
    </source>
</evidence>
<dbReference type="InterPro" id="IPR001199">
    <property type="entry name" value="Cyt_B5-like_heme/steroid-bd"/>
</dbReference>
<reference evidence="23 24" key="1">
    <citation type="submission" date="2015-12" db="EMBL/GenBank/DDBJ databases">
        <title>Dictyostelia acquired genes for synthesis and detection of signals that induce cell-type specialization by lateral gene transfer from prokaryotes.</title>
        <authorList>
            <person name="Gloeckner G."/>
            <person name="Schaap P."/>
        </authorList>
    </citation>
    <scope>NUCLEOTIDE SEQUENCE [LARGE SCALE GENOMIC DNA]</scope>
    <source>
        <strain evidence="23 24">TK</strain>
    </source>
</reference>
<evidence type="ECO:0000256" key="2">
    <source>
        <dbReference type="ARBA" id="ARBA00004991"/>
    </source>
</evidence>
<dbReference type="InterPro" id="IPR018506">
    <property type="entry name" value="Cyt_B5_heme-BS"/>
</dbReference>
<organism evidence="23 24">
    <name type="scientific">Tieghemostelium lacteum</name>
    <name type="common">Slime mold</name>
    <name type="synonym">Dictyostelium lacteum</name>
    <dbReference type="NCBI Taxonomy" id="361077"/>
    <lineage>
        <taxon>Eukaryota</taxon>
        <taxon>Amoebozoa</taxon>
        <taxon>Evosea</taxon>
        <taxon>Eumycetozoa</taxon>
        <taxon>Dictyostelia</taxon>
        <taxon>Dictyosteliales</taxon>
        <taxon>Raperosteliaceae</taxon>
        <taxon>Tieghemostelium</taxon>
    </lineage>
</organism>
<keyword evidence="6 20" id="KW-0349">Heme</keyword>
<protein>
    <recommendedName>
        <fullName evidence="18">Fatty acid 2-hydroxylase</fullName>
        <ecNumber evidence="18">1.-.-.-</ecNumber>
    </recommendedName>
</protein>
<comment type="caution">
    <text evidence="23">The sequence shown here is derived from an EMBL/GenBank/DDBJ whole genome shotgun (WGS) entry which is preliminary data.</text>
</comment>
<evidence type="ECO:0000256" key="14">
    <source>
        <dbReference type="ARBA" id="ARBA00023004"/>
    </source>
</evidence>
<evidence type="ECO:0000256" key="12">
    <source>
        <dbReference type="ARBA" id="ARBA00022989"/>
    </source>
</evidence>
<evidence type="ECO:0000256" key="15">
    <source>
        <dbReference type="ARBA" id="ARBA00023098"/>
    </source>
</evidence>
<dbReference type="InterPro" id="IPR014430">
    <property type="entry name" value="Scs7"/>
</dbReference>
<dbReference type="GO" id="GO:0005506">
    <property type="term" value="F:iron ion binding"/>
    <property type="evidence" value="ECO:0007669"/>
    <property type="project" value="UniProtKB-UniRule"/>
</dbReference>
<keyword evidence="13 18" id="KW-0560">Oxidoreductase</keyword>
<dbReference type="PROSITE" id="PS00191">
    <property type="entry name" value="CYTOCHROME_B5_1"/>
    <property type="match status" value="1"/>
</dbReference>
<feature type="binding site" evidence="19">
    <location>
        <position position="328"/>
    </location>
    <ligand>
        <name>Zn(2+)</name>
        <dbReference type="ChEBI" id="CHEBI:29105"/>
        <label>1</label>
    </ligand>
</feature>
<keyword evidence="7 21" id="KW-0812">Transmembrane</keyword>
<evidence type="ECO:0000256" key="3">
    <source>
        <dbReference type="ARBA" id="ARBA00005189"/>
    </source>
</evidence>
<evidence type="ECO:0000256" key="11">
    <source>
        <dbReference type="ARBA" id="ARBA00022833"/>
    </source>
</evidence>
<evidence type="ECO:0000256" key="5">
    <source>
        <dbReference type="ARBA" id="ARBA00022516"/>
    </source>
</evidence>
<dbReference type="OrthoDB" id="260519at2759"/>
<feature type="binding site" description="axial binding residue" evidence="20">
    <location>
        <position position="63"/>
    </location>
    <ligand>
        <name>heme</name>
        <dbReference type="ChEBI" id="CHEBI:30413"/>
    </ligand>
    <ligandPart>
        <name>Fe</name>
        <dbReference type="ChEBI" id="CHEBI:18248"/>
    </ligandPart>
</feature>
<evidence type="ECO:0000256" key="9">
    <source>
        <dbReference type="ARBA" id="ARBA00022824"/>
    </source>
</evidence>
<dbReference type="FunCoup" id="A0A152A4N8">
    <property type="interactions" value="94"/>
</dbReference>
<feature type="transmembrane region" description="Helical" evidence="21">
    <location>
        <begin position="198"/>
        <end position="219"/>
    </location>
</feature>
<comment type="pathway">
    <text evidence="3">Lipid metabolism.</text>
</comment>
<evidence type="ECO:0000256" key="1">
    <source>
        <dbReference type="ARBA" id="ARBA00004477"/>
    </source>
</evidence>
<dbReference type="PRINTS" id="PR00363">
    <property type="entry name" value="CYTOCHROMEB5"/>
</dbReference>
<dbReference type="SMART" id="SM01117">
    <property type="entry name" value="Cyt-b5"/>
    <property type="match status" value="1"/>
</dbReference>
<comment type="function">
    <text evidence="18">Catalyzes stereospecific hydroxylation of free fatty acids at the C-2 position to produce (R)-2-hydroxy fatty acids, which are building blocks of sphingolipids and glycosphingolipids common in neural tissue and epidermis. Plays an essential role in the synthesis of galactosphingolipids of the myelin sheath. Responsible for the synthesis of sphingolipids and glycosphingolipids involved in the formation of epidermal lamellar bodies critical for skin permeability barrier. Participates in the synthesis of glycosphingolipids and a fraction of type II wax diesters in sebaceous gland, specifically regulating hair follicle homeostasis. Involved in the synthesis of sphingolipids of plasma membrane rafts, controlling lipid raft mobility and trafficking of raft-associated proteins.</text>
</comment>
<comment type="similarity">
    <text evidence="4 18">Belongs to the sterol desaturase family. SCS7 subfamily.</text>
</comment>
<feature type="binding site" evidence="19">
    <location>
        <position position="325"/>
    </location>
    <ligand>
        <name>Zn(2+)</name>
        <dbReference type="ChEBI" id="CHEBI:29105"/>
        <label>1</label>
    </ligand>
</feature>
<dbReference type="PANTHER" id="PTHR12863:SF1">
    <property type="entry name" value="FATTY ACID 2-HYDROXYLASE"/>
    <property type="match status" value="1"/>
</dbReference>
<keyword evidence="10 18" id="KW-0276">Fatty acid metabolism</keyword>
<dbReference type="PANTHER" id="PTHR12863">
    <property type="entry name" value="FATTY ACID HYDROXYLASE"/>
    <property type="match status" value="1"/>
</dbReference>
<name>A0A152A4N8_TIELA</name>
<evidence type="ECO:0000313" key="24">
    <source>
        <dbReference type="Proteomes" id="UP000076078"/>
    </source>
</evidence>
<keyword evidence="9 18" id="KW-0256">Endoplasmic reticulum</keyword>
<sequence length="351" mass="41133">MIENEGYLINQVKNHDKVEDAWVILDGEVYDITNFLSGHPGGMEILIEHLGTDIQEVFMEHLHSETAYNMLQRYHIGSLKGYRQVGPTTLEQIRKLKLKNGADNKSTVSGNSSNNNNNNDKLVFIDVKKPMVPQLKLLEGETYLKWIHSQTGLEEIIIFDRAWMEKFTRWPWWYIFILWVPIIVSAFGYSITREQSNVVVSSTTFLFGLFFWSFIEYILHRFIFHIKTCSYWGNFFHFFIHGIHHLTPFDSTRLTFPPMFSVLLGYGAWKLFLQFPDNLQITGLPWALFGGIACGYMLYDTVHYYFHHGEIDWLPAIFKKMKSNHLNHHYKDDNKNYGVTSPVFDYVFGTI</sequence>
<feature type="binding site" evidence="19">
    <location>
        <position position="303"/>
    </location>
    <ligand>
        <name>Zn(2+)</name>
        <dbReference type="ChEBI" id="CHEBI:29105"/>
        <label>1</label>
    </ligand>
</feature>
<evidence type="ECO:0000256" key="6">
    <source>
        <dbReference type="ARBA" id="ARBA00022617"/>
    </source>
</evidence>
<dbReference type="Pfam" id="PF04116">
    <property type="entry name" value="FA_hydroxylase"/>
    <property type="match status" value="1"/>
</dbReference>
<gene>
    <name evidence="23" type="ORF">DLAC_02294</name>
</gene>
<dbReference type="InterPro" id="IPR006694">
    <property type="entry name" value="Fatty_acid_hydroxylase"/>
</dbReference>
<feature type="binding site" evidence="19">
    <location>
        <position position="245"/>
    </location>
    <ligand>
        <name>Zn(2+)</name>
        <dbReference type="ChEBI" id="CHEBI:29105"/>
        <label>1</label>
    </ligand>
</feature>
<evidence type="ECO:0000256" key="13">
    <source>
        <dbReference type="ARBA" id="ARBA00023002"/>
    </source>
</evidence>
<dbReference type="OMA" id="WTIIEYV"/>
<feature type="binding site" evidence="19">
    <location>
        <position position="307"/>
    </location>
    <ligand>
        <name>Zn(2+)</name>
        <dbReference type="ChEBI" id="CHEBI:29105"/>
        <label>1</label>
    </ligand>
</feature>
<feature type="domain" description="Cytochrome b5 heme-binding" evidence="22">
    <location>
        <begin position="4"/>
        <end position="80"/>
    </location>
</feature>
<evidence type="ECO:0000256" key="19">
    <source>
        <dbReference type="PIRSR" id="PIRSR005149-1"/>
    </source>
</evidence>
<feature type="binding site" evidence="19">
    <location>
        <position position="244"/>
    </location>
    <ligand>
        <name>Zn(2+)</name>
        <dbReference type="ChEBI" id="CHEBI:29105"/>
        <label>1</label>
    </ligand>
</feature>
<keyword evidence="5 18" id="KW-0444">Lipid biosynthesis</keyword>
<evidence type="ECO:0000256" key="16">
    <source>
        <dbReference type="ARBA" id="ARBA00023136"/>
    </source>
</evidence>
<dbReference type="GO" id="GO:0005789">
    <property type="term" value="C:endoplasmic reticulum membrane"/>
    <property type="evidence" value="ECO:0007669"/>
    <property type="project" value="UniProtKB-SubCell"/>
</dbReference>
<evidence type="ECO:0000259" key="22">
    <source>
        <dbReference type="PROSITE" id="PS50255"/>
    </source>
</evidence>
<dbReference type="GO" id="GO:0080132">
    <property type="term" value="F:fatty acid 2-hydroxylase activity"/>
    <property type="evidence" value="ECO:0007669"/>
    <property type="project" value="InterPro"/>
</dbReference>
<comment type="cofactor">
    <cofactor evidence="18 19">
        <name>Zn(2+)</name>
        <dbReference type="ChEBI" id="CHEBI:29105"/>
    </cofactor>
    <text evidence="18 19">Binds 2 Zn(2+) ions per subunit that likely form a catalytic dimetal center.</text>
</comment>
<evidence type="ECO:0000256" key="17">
    <source>
        <dbReference type="ARBA" id="ARBA00023160"/>
    </source>
</evidence>
<keyword evidence="24" id="KW-1185">Reference proteome</keyword>
<feature type="binding site" evidence="19">
    <location>
        <position position="329"/>
    </location>
    <ligand>
        <name>Zn(2+)</name>
        <dbReference type="ChEBI" id="CHEBI:29105"/>
        <label>1</label>
    </ligand>
</feature>
<evidence type="ECO:0000256" key="4">
    <source>
        <dbReference type="ARBA" id="ARBA00005747"/>
    </source>
</evidence>
<dbReference type="SUPFAM" id="SSF55856">
    <property type="entry name" value="Cytochrome b5-like heme/steroid binding domain"/>
    <property type="match status" value="1"/>
</dbReference>
<evidence type="ECO:0000256" key="10">
    <source>
        <dbReference type="ARBA" id="ARBA00022832"/>
    </source>
</evidence>
<dbReference type="Gene3D" id="3.10.120.10">
    <property type="entry name" value="Cytochrome b5-like heme/steroid binding domain"/>
    <property type="match status" value="1"/>
</dbReference>
<keyword evidence="11 19" id="KW-0862">Zinc</keyword>
<feature type="binding site" description="axial binding residue" evidence="20">
    <location>
        <position position="39"/>
    </location>
    <ligand>
        <name>heme</name>
        <dbReference type="ChEBI" id="CHEBI:30413"/>
    </ligand>
    <ligandPart>
        <name>Fe</name>
        <dbReference type="ChEBI" id="CHEBI:18248"/>
    </ligandPart>
</feature>
<dbReference type="Pfam" id="PF00173">
    <property type="entry name" value="Cyt-b5"/>
    <property type="match status" value="1"/>
</dbReference>
<dbReference type="STRING" id="361077.A0A152A4N8"/>
<keyword evidence="16 18" id="KW-0472">Membrane</keyword>
<evidence type="ECO:0000256" key="21">
    <source>
        <dbReference type="SAM" id="Phobius"/>
    </source>
</evidence>
<dbReference type="Proteomes" id="UP000076078">
    <property type="component" value="Unassembled WGS sequence"/>
</dbReference>
<comment type="pathway">
    <text evidence="2">Sphingolipid metabolism.</text>
</comment>
<comment type="cofactor">
    <cofactor evidence="20">
        <name>Fe cation</name>
        <dbReference type="ChEBI" id="CHEBI:24875"/>
    </cofactor>
</comment>
<evidence type="ECO:0000256" key="8">
    <source>
        <dbReference type="ARBA" id="ARBA00022723"/>
    </source>
</evidence>
<keyword evidence="8 18" id="KW-0479">Metal-binding</keyword>
<evidence type="ECO:0000313" key="23">
    <source>
        <dbReference type="EMBL" id="KYR01184.1"/>
    </source>
</evidence>
<proteinExistence type="inferred from homology"/>
<keyword evidence="12 21" id="KW-1133">Transmembrane helix</keyword>
<feature type="binding site" evidence="19">
    <location>
        <position position="241"/>
    </location>
    <ligand>
        <name>Zn(2+)</name>
        <dbReference type="ChEBI" id="CHEBI:29105"/>
        <label>1</label>
    </ligand>
</feature>
<feature type="binding site" evidence="19">
    <location>
        <position position="220"/>
    </location>
    <ligand>
        <name>Zn(2+)</name>
        <dbReference type="ChEBI" id="CHEBI:29105"/>
        <label>1</label>
    </ligand>
</feature>
<dbReference type="PIRSF" id="PIRSF005149">
    <property type="entry name" value="IPC-B_HD"/>
    <property type="match status" value="1"/>
</dbReference>